<dbReference type="Pfam" id="PF13517">
    <property type="entry name" value="FG-GAP_3"/>
    <property type="match status" value="5"/>
</dbReference>
<organism evidence="3 4">
    <name type="scientific">Flaviramulus multivorans</name>
    <dbReference type="NCBI Taxonomy" id="1304750"/>
    <lineage>
        <taxon>Bacteria</taxon>
        <taxon>Pseudomonadati</taxon>
        <taxon>Bacteroidota</taxon>
        <taxon>Flavobacteriia</taxon>
        <taxon>Flavobacteriales</taxon>
        <taxon>Flavobacteriaceae</taxon>
        <taxon>Flaviramulus</taxon>
    </lineage>
</organism>
<dbReference type="Proteomes" id="UP001200022">
    <property type="component" value="Unassembled WGS sequence"/>
</dbReference>
<dbReference type="Pfam" id="PF07593">
    <property type="entry name" value="UnbV_ASPIC"/>
    <property type="match status" value="1"/>
</dbReference>
<reference evidence="3 4" key="1">
    <citation type="submission" date="2022-01" db="EMBL/GenBank/DDBJ databases">
        <title>Draft genome sequence of Sabulilitoribacter multivorans KCTC 32326.</title>
        <authorList>
            <person name="Oh J.-S."/>
        </authorList>
    </citation>
    <scope>NUCLEOTIDE SEQUENCE [LARGE SCALE GENOMIC DNA]</scope>
    <source>
        <strain evidence="3 4">M-M16</strain>
    </source>
</reference>
<evidence type="ECO:0000313" key="4">
    <source>
        <dbReference type="Proteomes" id="UP001200022"/>
    </source>
</evidence>
<accession>A0ABS9II96</accession>
<dbReference type="InterPro" id="IPR011519">
    <property type="entry name" value="UnbV_ASPIC"/>
</dbReference>
<evidence type="ECO:0000313" key="3">
    <source>
        <dbReference type="EMBL" id="MCF7560469.1"/>
    </source>
</evidence>
<dbReference type="SUPFAM" id="SSF69318">
    <property type="entry name" value="Integrin alpha N-terminal domain"/>
    <property type="match status" value="3"/>
</dbReference>
<name>A0ABS9II96_9FLAO</name>
<keyword evidence="1" id="KW-0732">Signal</keyword>
<dbReference type="InterPro" id="IPR027039">
    <property type="entry name" value="Crtac1"/>
</dbReference>
<protein>
    <submittedName>
        <fullName evidence="3">VCBS repeat-containing protein</fullName>
    </submittedName>
</protein>
<comment type="caution">
    <text evidence="3">The sequence shown here is derived from an EMBL/GenBank/DDBJ whole genome shotgun (WGS) entry which is preliminary data.</text>
</comment>
<dbReference type="EMBL" id="JAKKDV010000002">
    <property type="protein sequence ID" value="MCF7560469.1"/>
    <property type="molecule type" value="Genomic_DNA"/>
</dbReference>
<dbReference type="Gene3D" id="2.130.10.130">
    <property type="entry name" value="Integrin alpha, N-terminal"/>
    <property type="match status" value="3"/>
</dbReference>
<dbReference type="RefSeq" id="WP_237231146.1">
    <property type="nucleotide sequence ID" value="NZ_JAKKDV010000002.1"/>
</dbReference>
<dbReference type="PANTHER" id="PTHR16026">
    <property type="entry name" value="CARTILAGE ACIDIC PROTEIN 1"/>
    <property type="match status" value="1"/>
</dbReference>
<dbReference type="InterPro" id="IPR013517">
    <property type="entry name" value="FG-GAP"/>
</dbReference>
<evidence type="ECO:0000259" key="2">
    <source>
        <dbReference type="Pfam" id="PF07593"/>
    </source>
</evidence>
<keyword evidence="4" id="KW-1185">Reference proteome</keyword>
<sequence>MKHIYIYCLLLIAFSCNKKDEAQKEIKPQFELLPPEITGINFSNDLESTDEFNVYRYRNFYNGGGVAIGDINNDGLEDVYLTSNMNENKLYLNKGNFQFEDITEKSGTAGTKAWSTGVSMVDINADGFLDIYVCNSGDVKGDNKQNEFFINNGDLTFTERAEELGLDDKGYSTHASFFDYDQDGDLDVYLLNNSYQAIGSFNLTKNERPKRDVLGGDKLFENKDGKFIDVSEKAGIYGSVIGFGLGVTVGDMNNDNWQDIYVSNDFFERDYLYINQKDGTFKECLTSSINSISGASMGADAADINNDGYNDIFITEMLPSEYDRLKTVTTFEDWNKYQYNLKNDYYHQFTRNTLQLNNNNLTFSEIGRFSGVEASDWSWGALFFDMNNDGLKDLFIANGIYKDLTNQDYLKYISNQEVIESVVNNNQVDYKKLIDIIPSNKVKNHAYVNSGNLKFERQENGLNTKGFSNGAAYGDLDNDGDMDLIVNNVNMPLFVYQNNLNDPEAHYLKVVLKGEGLNKNAVGAKLKLSNKSNTYYLEQQPVRGFQSSMDNRPNFGFKDKDSLTLTVIWPSGKVSMLQNVEANKIIILEEKDANLTMDSSLNKTETENLFTKAENILDFVHKESNYIDFNVERLLPFMRSAEGPKMSIGDVNNDGQQDIFIGGSKSNESKLFIQKNNRFIPSSSKVFEKNKTAEDTESVFFDADGDGDLDLYVCSGGVEFSKFSPNYLDKLYINNGNGDFTVSNQILPTPIGYHSSSTVTAADIDNDGDIDLFVGERTIPNAYGMAGSGFLLVNDGKGNFEEKSNELAPRFKDLGMITDALFIDINKNGFKDLVVVGEFMGIRVFENQNGRFTESKNNQLSNLKGWWNTIEQSDLDGDGDMDLIVGNHGLNSRFKATESSPIKLYANDYDGNSYSDPILAFTANNGKEYPYALRHNLVDQLKYLSKKYPDYESFKDATIQDIFTKEQLDSSLVLEVNILSSVVLLNQGDFNFEVKALPNETQFSPIYAITTADFDNDGDQDILLGGNLNGVMPEFGRYDASFGNYLENIGGGNFKYHQTGKGLKVNGQIRDVKIINNEIFIAKNNDSLEVYKY</sequence>
<feature type="domain" description="ASPIC/UnbV" evidence="2">
    <location>
        <begin position="521"/>
        <end position="585"/>
    </location>
</feature>
<dbReference type="InterPro" id="IPR028994">
    <property type="entry name" value="Integrin_alpha_N"/>
</dbReference>
<evidence type="ECO:0000256" key="1">
    <source>
        <dbReference type="ARBA" id="ARBA00022729"/>
    </source>
</evidence>
<dbReference type="PANTHER" id="PTHR16026:SF0">
    <property type="entry name" value="CARTILAGE ACIDIC PROTEIN 1"/>
    <property type="match status" value="1"/>
</dbReference>
<proteinExistence type="predicted"/>
<gene>
    <name evidence="3" type="ORF">L3X39_07455</name>
</gene>
<dbReference type="PROSITE" id="PS51257">
    <property type="entry name" value="PROKAR_LIPOPROTEIN"/>
    <property type="match status" value="1"/>
</dbReference>